<accession>A0A542ZBE5</accession>
<sequence length="104" mass="11048">MAWTILMISGMFEAVWAAALSMSAGFTRLKPTLVFIIACCISMGGLSWAMMWIPAGTAYAVWSGTGAVLAVVWAIITRQERITLARTLLLGLLIGSIVGLKAVS</sequence>
<dbReference type="OrthoDB" id="21828at2"/>
<feature type="transmembrane region" description="Helical" evidence="8">
    <location>
        <begin position="83"/>
        <end position="103"/>
    </location>
</feature>
<dbReference type="EMBL" id="VFOR01000002">
    <property type="protein sequence ID" value="TQL57663.1"/>
    <property type="molecule type" value="Genomic_DNA"/>
</dbReference>
<evidence type="ECO:0000256" key="6">
    <source>
        <dbReference type="ARBA" id="ARBA00023136"/>
    </source>
</evidence>
<keyword evidence="5 8" id="KW-1133">Transmembrane helix</keyword>
<keyword evidence="3" id="KW-1003">Cell membrane</keyword>
<keyword evidence="6 8" id="KW-0472">Membrane</keyword>
<evidence type="ECO:0000256" key="4">
    <source>
        <dbReference type="ARBA" id="ARBA00022692"/>
    </source>
</evidence>
<comment type="subcellular location">
    <subcellularLocation>
        <location evidence="1 7">Cell membrane</location>
        <topology evidence="1 7">Multi-pass membrane protein</topology>
    </subcellularLocation>
</comment>
<evidence type="ECO:0000256" key="8">
    <source>
        <dbReference type="SAM" id="Phobius"/>
    </source>
</evidence>
<dbReference type="InterPro" id="IPR037185">
    <property type="entry name" value="EmrE-like"/>
</dbReference>
<keyword evidence="4 7" id="KW-0812">Transmembrane</keyword>
<dbReference type="Pfam" id="PF00893">
    <property type="entry name" value="Multi_Drug_Res"/>
    <property type="match status" value="1"/>
</dbReference>
<evidence type="ECO:0000256" key="3">
    <source>
        <dbReference type="ARBA" id="ARBA00022475"/>
    </source>
</evidence>
<feature type="transmembrane region" description="Helical" evidence="8">
    <location>
        <begin position="59"/>
        <end position="76"/>
    </location>
</feature>
<evidence type="ECO:0000256" key="5">
    <source>
        <dbReference type="ARBA" id="ARBA00022989"/>
    </source>
</evidence>
<keyword evidence="2" id="KW-0813">Transport</keyword>
<evidence type="ECO:0000256" key="2">
    <source>
        <dbReference type="ARBA" id="ARBA00022448"/>
    </source>
</evidence>
<dbReference type="GO" id="GO:0005886">
    <property type="term" value="C:plasma membrane"/>
    <property type="evidence" value="ECO:0007669"/>
    <property type="project" value="UniProtKB-SubCell"/>
</dbReference>
<dbReference type="PANTHER" id="PTHR30561">
    <property type="entry name" value="SMR FAMILY PROTON-DEPENDENT DRUG EFFLUX TRANSPORTER SUGE"/>
    <property type="match status" value="1"/>
</dbReference>
<dbReference type="InterPro" id="IPR000390">
    <property type="entry name" value="Small_drug/metabolite_transptr"/>
</dbReference>
<dbReference type="RefSeq" id="WP_142093518.1">
    <property type="nucleotide sequence ID" value="NZ_BAAAMD010000003.1"/>
</dbReference>
<keyword evidence="10" id="KW-1185">Reference proteome</keyword>
<evidence type="ECO:0000313" key="10">
    <source>
        <dbReference type="Proteomes" id="UP000316196"/>
    </source>
</evidence>
<comment type="similarity">
    <text evidence="7">Belongs to the drug/metabolite transporter (DMT) superfamily. Small multidrug resistance (SMR) (TC 2.A.7.1) family.</text>
</comment>
<dbReference type="SUPFAM" id="SSF103481">
    <property type="entry name" value="Multidrug resistance efflux transporter EmrE"/>
    <property type="match status" value="1"/>
</dbReference>
<evidence type="ECO:0000313" key="9">
    <source>
        <dbReference type="EMBL" id="TQL57663.1"/>
    </source>
</evidence>
<reference evidence="9 10" key="1">
    <citation type="submission" date="2019-06" db="EMBL/GenBank/DDBJ databases">
        <title>Sequencing the genomes of 1000 actinobacteria strains.</title>
        <authorList>
            <person name="Klenk H.-P."/>
        </authorList>
    </citation>
    <scope>NUCLEOTIDE SEQUENCE [LARGE SCALE GENOMIC DNA]</scope>
    <source>
        <strain evidence="9 10">DSM 8251</strain>
    </source>
</reference>
<organism evidence="9 10">
    <name type="scientific">Propioniferax innocua</name>
    <dbReference type="NCBI Taxonomy" id="1753"/>
    <lineage>
        <taxon>Bacteria</taxon>
        <taxon>Bacillati</taxon>
        <taxon>Actinomycetota</taxon>
        <taxon>Actinomycetes</taxon>
        <taxon>Propionibacteriales</taxon>
        <taxon>Propionibacteriaceae</taxon>
        <taxon>Propioniferax</taxon>
    </lineage>
</organism>
<dbReference type="Gene3D" id="1.10.3730.20">
    <property type="match status" value="1"/>
</dbReference>
<dbReference type="InterPro" id="IPR045324">
    <property type="entry name" value="Small_multidrug_res"/>
</dbReference>
<protein>
    <submittedName>
        <fullName evidence="9">Quaternary ammonium compound-resistance protein SugE</fullName>
    </submittedName>
</protein>
<dbReference type="Proteomes" id="UP000316196">
    <property type="component" value="Unassembled WGS sequence"/>
</dbReference>
<proteinExistence type="inferred from homology"/>
<comment type="caution">
    <text evidence="9">The sequence shown here is derived from an EMBL/GenBank/DDBJ whole genome shotgun (WGS) entry which is preliminary data.</text>
</comment>
<name>A0A542ZBE5_9ACTN</name>
<gene>
    <name evidence="9" type="ORF">FB460_1500</name>
</gene>
<evidence type="ECO:0000256" key="7">
    <source>
        <dbReference type="RuleBase" id="RU003942"/>
    </source>
</evidence>
<dbReference type="GO" id="GO:0022857">
    <property type="term" value="F:transmembrane transporter activity"/>
    <property type="evidence" value="ECO:0007669"/>
    <property type="project" value="InterPro"/>
</dbReference>
<feature type="transmembrane region" description="Helical" evidence="8">
    <location>
        <begin position="6"/>
        <end position="26"/>
    </location>
</feature>
<evidence type="ECO:0000256" key="1">
    <source>
        <dbReference type="ARBA" id="ARBA00004651"/>
    </source>
</evidence>
<feature type="transmembrane region" description="Helical" evidence="8">
    <location>
        <begin position="33"/>
        <end position="53"/>
    </location>
</feature>
<dbReference type="AlphaFoldDB" id="A0A542ZBE5"/>
<dbReference type="PANTHER" id="PTHR30561:SF0">
    <property type="entry name" value="GUANIDINIUM EXPORTER"/>
    <property type="match status" value="1"/>
</dbReference>